<sequence>MANLDPRKLMLINEFKNMASGKSSDEILPLVLAMSKKSNSMGLQFSTEEMHQIVNTLSADLAPAEKKRIDMMMNMMSVMKK</sequence>
<reference evidence="1 2" key="1">
    <citation type="submission" date="2016-10" db="EMBL/GenBank/DDBJ databases">
        <authorList>
            <person name="de Groot N.N."/>
        </authorList>
    </citation>
    <scope>NUCLEOTIDE SEQUENCE [LARGE SCALE GENOMIC DNA]</scope>
    <source>
        <strain evidence="1 2">DSM 9179</strain>
    </source>
</reference>
<gene>
    <name evidence="1" type="ORF">SAMN05421659_107200</name>
</gene>
<keyword evidence="2" id="KW-1185">Reference proteome</keyword>
<dbReference type="STRING" id="99656.SAMN05421659_107200"/>
<accession>A0A1I0QCV1</accession>
<evidence type="ECO:0000313" key="1">
    <source>
        <dbReference type="EMBL" id="SEW24865.1"/>
    </source>
</evidence>
<dbReference type="EMBL" id="FOJI01000007">
    <property type="protein sequence ID" value="SEW24865.1"/>
    <property type="molecule type" value="Genomic_DNA"/>
</dbReference>
<proteinExistence type="predicted"/>
<evidence type="ECO:0000313" key="2">
    <source>
        <dbReference type="Proteomes" id="UP000199701"/>
    </source>
</evidence>
<name>A0A1I0QCV1_9FIRM</name>
<protein>
    <submittedName>
        <fullName evidence="1">Uncharacterized protein</fullName>
    </submittedName>
</protein>
<dbReference type="RefSeq" id="WP_092453850.1">
    <property type="nucleotide sequence ID" value="NZ_FOJI01000007.1"/>
</dbReference>
<organism evidence="1 2">
    <name type="scientific">[Clostridium] fimetarium</name>
    <dbReference type="NCBI Taxonomy" id="99656"/>
    <lineage>
        <taxon>Bacteria</taxon>
        <taxon>Bacillati</taxon>
        <taxon>Bacillota</taxon>
        <taxon>Clostridia</taxon>
        <taxon>Lachnospirales</taxon>
        <taxon>Lachnospiraceae</taxon>
    </lineage>
</organism>
<dbReference type="Proteomes" id="UP000199701">
    <property type="component" value="Unassembled WGS sequence"/>
</dbReference>
<dbReference type="AlphaFoldDB" id="A0A1I0QCV1"/>